<dbReference type="EMBL" id="SOIP01000113">
    <property type="protein sequence ID" value="TET82592.1"/>
    <property type="molecule type" value="Genomic_DNA"/>
</dbReference>
<evidence type="ECO:0000313" key="1">
    <source>
        <dbReference type="EMBL" id="TET82592.1"/>
    </source>
</evidence>
<protein>
    <submittedName>
        <fullName evidence="1">Uncharacterized protein</fullName>
    </submittedName>
</protein>
<proteinExistence type="predicted"/>
<accession>A0A523XTI1</accession>
<name>A0A523XTI1_UNCT6</name>
<sequence>MTKLIRIKITHIHEEDAFSMDKDKWIGKTGMFESCLSAYYRGYYCGTFYPDSEKQGYYFLAIRYRKIRAKKKGSE</sequence>
<reference evidence="1 2" key="1">
    <citation type="submission" date="2019-03" db="EMBL/GenBank/DDBJ databases">
        <title>Metabolic potential of uncultured bacteria and archaea associated with petroleum seepage in deep-sea sediments.</title>
        <authorList>
            <person name="Dong X."/>
            <person name="Hubert C."/>
        </authorList>
    </citation>
    <scope>NUCLEOTIDE SEQUENCE [LARGE SCALE GENOMIC DNA]</scope>
    <source>
        <strain evidence="1">E29_bin36</strain>
    </source>
</reference>
<gene>
    <name evidence="1" type="ORF">E3J38_01880</name>
</gene>
<organism evidence="1 2">
    <name type="scientific">candidate division TA06 bacterium</name>
    <dbReference type="NCBI Taxonomy" id="2250710"/>
    <lineage>
        <taxon>Bacteria</taxon>
        <taxon>Bacteria division TA06</taxon>
    </lineage>
</organism>
<evidence type="ECO:0000313" key="2">
    <source>
        <dbReference type="Proteomes" id="UP000315534"/>
    </source>
</evidence>
<comment type="caution">
    <text evidence="1">The sequence shown here is derived from an EMBL/GenBank/DDBJ whole genome shotgun (WGS) entry which is preliminary data.</text>
</comment>
<dbReference type="AlphaFoldDB" id="A0A523XTI1"/>
<dbReference type="Proteomes" id="UP000315534">
    <property type="component" value="Unassembled WGS sequence"/>
</dbReference>